<dbReference type="EMBL" id="JYDH01000008">
    <property type="protein sequence ID" value="KRY41348.1"/>
    <property type="molecule type" value="Genomic_DNA"/>
</dbReference>
<protein>
    <submittedName>
        <fullName evidence="1">Uncharacterized protein</fullName>
    </submittedName>
</protein>
<keyword evidence="2" id="KW-1185">Reference proteome</keyword>
<organism evidence="1 2">
    <name type="scientific">Trichinella spiralis</name>
    <name type="common">Trichina worm</name>
    <dbReference type="NCBI Taxonomy" id="6334"/>
    <lineage>
        <taxon>Eukaryota</taxon>
        <taxon>Metazoa</taxon>
        <taxon>Ecdysozoa</taxon>
        <taxon>Nematoda</taxon>
        <taxon>Enoplea</taxon>
        <taxon>Dorylaimia</taxon>
        <taxon>Trichinellida</taxon>
        <taxon>Trichinellidae</taxon>
        <taxon>Trichinella</taxon>
    </lineage>
</organism>
<comment type="caution">
    <text evidence="1">The sequence shown here is derived from an EMBL/GenBank/DDBJ whole genome shotgun (WGS) entry which is preliminary data.</text>
</comment>
<reference evidence="1 2" key="1">
    <citation type="submission" date="2015-01" db="EMBL/GenBank/DDBJ databases">
        <title>Evolution of Trichinella species and genotypes.</title>
        <authorList>
            <person name="Korhonen P.K."/>
            <person name="Edoardo P."/>
            <person name="Giuseppe L.R."/>
            <person name="Gasser R.B."/>
        </authorList>
    </citation>
    <scope>NUCLEOTIDE SEQUENCE [LARGE SCALE GENOMIC DNA]</scope>
    <source>
        <strain evidence="1">ISS3</strain>
    </source>
</reference>
<sequence length="60" mass="6862">MDNELGPYYCLKNQANALKTNSIHVTQRSTVRKGFSKCHEMTNSQTGPIYEQQFKLLPSN</sequence>
<dbReference type="AlphaFoldDB" id="A0A0V1BW48"/>
<dbReference type="InParanoid" id="A0A0V1BW48"/>
<accession>A0A0V1BW48</accession>
<evidence type="ECO:0000313" key="2">
    <source>
        <dbReference type="Proteomes" id="UP000054776"/>
    </source>
</evidence>
<gene>
    <name evidence="1" type="ORF">T01_11884</name>
</gene>
<dbReference type="Proteomes" id="UP000054776">
    <property type="component" value="Unassembled WGS sequence"/>
</dbReference>
<evidence type="ECO:0000313" key="1">
    <source>
        <dbReference type="EMBL" id="KRY41348.1"/>
    </source>
</evidence>
<proteinExistence type="predicted"/>
<name>A0A0V1BW48_TRISP</name>